<name>A0A3R9Y6S3_9HYPH</name>
<dbReference type="InterPro" id="IPR000524">
    <property type="entry name" value="Tscrpt_reg_HTH_GntR"/>
</dbReference>
<dbReference type="SMART" id="SM00895">
    <property type="entry name" value="FCD"/>
    <property type="match status" value="1"/>
</dbReference>
<keyword evidence="6" id="KW-1185">Reference proteome</keyword>
<dbReference type="InterPro" id="IPR036388">
    <property type="entry name" value="WH-like_DNA-bd_sf"/>
</dbReference>
<dbReference type="Gene3D" id="1.10.10.10">
    <property type="entry name" value="Winged helix-like DNA-binding domain superfamily/Winged helix DNA-binding domain"/>
    <property type="match status" value="1"/>
</dbReference>
<accession>A0A3R9Y6S3</accession>
<dbReference type="InterPro" id="IPR036390">
    <property type="entry name" value="WH_DNA-bd_sf"/>
</dbReference>
<comment type="caution">
    <text evidence="5">The sequence shown here is derived from an EMBL/GenBank/DDBJ whole genome shotgun (WGS) entry which is preliminary data.</text>
</comment>
<sequence>MVSRESREPHRSGNSMTIDAALRRDGSLIFVDPEVVSQLERAESSRPVERAYELIRRAILTGELKPGDHLREEPLSAMTGTSRTPVREALRRLVGEGLAIAENRHRFVADFSYEEVVIIFDVRARLESYAAGVAAQKITDEEIRELERLVVEIDRIDPAGGAEAANAFVTLNSEFHSIIVTAARSRQLKLLTAQAVSLPLVLIKQFVWDQSINIRRSNEQHRDIIAALAQRNSEWATTAMAGHILSTKPKPRDVAPGAGR</sequence>
<evidence type="ECO:0000313" key="6">
    <source>
        <dbReference type="Proteomes" id="UP000278398"/>
    </source>
</evidence>
<dbReference type="Proteomes" id="UP000278398">
    <property type="component" value="Unassembled WGS sequence"/>
</dbReference>
<dbReference type="SUPFAM" id="SSF46785">
    <property type="entry name" value="Winged helix' DNA-binding domain"/>
    <property type="match status" value="1"/>
</dbReference>
<keyword evidence="3" id="KW-0804">Transcription</keyword>
<evidence type="ECO:0000259" key="4">
    <source>
        <dbReference type="PROSITE" id="PS50949"/>
    </source>
</evidence>
<dbReference type="GO" id="GO:0003700">
    <property type="term" value="F:DNA-binding transcription factor activity"/>
    <property type="evidence" value="ECO:0007669"/>
    <property type="project" value="InterPro"/>
</dbReference>
<evidence type="ECO:0000256" key="2">
    <source>
        <dbReference type="ARBA" id="ARBA00023125"/>
    </source>
</evidence>
<keyword evidence="1" id="KW-0805">Transcription regulation</keyword>
<evidence type="ECO:0000256" key="1">
    <source>
        <dbReference type="ARBA" id="ARBA00023015"/>
    </source>
</evidence>
<gene>
    <name evidence="5" type="ORF">EJC49_16235</name>
</gene>
<evidence type="ECO:0000256" key="3">
    <source>
        <dbReference type="ARBA" id="ARBA00023163"/>
    </source>
</evidence>
<dbReference type="OrthoDB" id="9788098at2"/>
<dbReference type="SMART" id="SM00345">
    <property type="entry name" value="HTH_GNTR"/>
    <property type="match status" value="1"/>
</dbReference>
<protein>
    <submittedName>
        <fullName evidence="5">GntR family transcriptional regulator</fullName>
    </submittedName>
</protein>
<dbReference type="PROSITE" id="PS50949">
    <property type="entry name" value="HTH_GNTR"/>
    <property type="match status" value="1"/>
</dbReference>
<dbReference type="GO" id="GO:0003677">
    <property type="term" value="F:DNA binding"/>
    <property type="evidence" value="ECO:0007669"/>
    <property type="project" value="UniProtKB-KW"/>
</dbReference>
<dbReference type="EMBL" id="RWKW01000056">
    <property type="protein sequence ID" value="RST85425.1"/>
    <property type="molecule type" value="Genomic_DNA"/>
</dbReference>
<reference evidence="5 6" key="1">
    <citation type="submission" date="2018-12" db="EMBL/GenBank/DDBJ databases">
        <title>Mesorhizobium carbonis sp. nov., isolated from coal mine water.</title>
        <authorList>
            <person name="Xin W."/>
            <person name="Xu Z."/>
            <person name="Xiang F."/>
            <person name="Zhang J."/>
            <person name="Xi L."/>
            <person name="Liu J."/>
        </authorList>
    </citation>
    <scope>NUCLEOTIDE SEQUENCE [LARGE SCALE GENOMIC DNA]</scope>
    <source>
        <strain evidence="5 6">B2.3</strain>
    </source>
</reference>
<keyword evidence="2" id="KW-0238">DNA-binding</keyword>
<dbReference type="PANTHER" id="PTHR43537:SF24">
    <property type="entry name" value="GLUCONATE OPERON TRANSCRIPTIONAL REPRESSOR"/>
    <property type="match status" value="1"/>
</dbReference>
<dbReference type="InterPro" id="IPR008920">
    <property type="entry name" value="TF_FadR/GntR_C"/>
</dbReference>
<feature type="domain" description="HTH gntR-type" evidence="4">
    <location>
        <begin position="45"/>
        <end position="111"/>
    </location>
</feature>
<proteinExistence type="predicted"/>
<dbReference type="InterPro" id="IPR011711">
    <property type="entry name" value="GntR_C"/>
</dbReference>
<organism evidence="5 6">
    <name type="scientific">Aquibium carbonis</name>
    <dbReference type="NCBI Taxonomy" id="2495581"/>
    <lineage>
        <taxon>Bacteria</taxon>
        <taxon>Pseudomonadati</taxon>
        <taxon>Pseudomonadota</taxon>
        <taxon>Alphaproteobacteria</taxon>
        <taxon>Hyphomicrobiales</taxon>
        <taxon>Phyllobacteriaceae</taxon>
        <taxon>Aquibium</taxon>
    </lineage>
</organism>
<dbReference type="CDD" id="cd07377">
    <property type="entry name" value="WHTH_GntR"/>
    <property type="match status" value="1"/>
</dbReference>
<dbReference type="Pfam" id="PF00392">
    <property type="entry name" value="GntR"/>
    <property type="match status" value="1"/>
</dbReference>
<dbReference type="Pfam" id="PF07729">
    <property type="entry name" value="FCD"/>
    <property type="match status" value="1"/>
</dbReference>
<dbReference type="PANTHER" id="PTHR43537">
    <property type="entry name" value="TRANSCRIPTIONAL REGULATOR, GNTR FAMILY"/>
    <property type="match status" value="1"/>
</dbReference>
<dbReference type="Gene3D" id="1.20.120.530">
    <property type="entry name" value="GntR ligand-binding domain-like"/>
    <property type="match status" value="1"/>
</dbReference>
<evidence type="ECO:0000313" key="5">
    <source>
        <dbReference type="EMBL" id="RST85425.1"/>
    </source>
</evidence>
<dbReference type="AlphaFoldDB" id="A0A3R9Y6S3"/>
<dbReference type="SUPFAM" id="SSF48008">
    <property type="entry name" value="GntR ligand-binding domain-like"/>
    <property type="match status" value="1"/>
</dbReference>